<keyword evidence="3 5" id="KW-0949">S-adenosyl-L-methionine</keyword>
<dbReference type="STRING" id="1234409.C683_0898"/>
<evidence type="ECO:0000256" key="7">
    <source>
        <dbReference type="RuleBase" id="RU000417"/>
    </source>
</evidence>
<evidence type="ECO:0000256" key="8">
    <source>
        <dbReference type="SAM" id="Phobius"/>
    </source>
</evidence>
<comment type="caution">
    <text evidence="9">The sequence shown here is derived from an EMBL/GenBank/DDBJ whole genome shotgun (WGS) entry which is preliminary data.</text>
</comment>
<evidence type="ECO:0000256" key="1">
    <source>
        <dbReference type="ARBA" id="ARBA00022603"/>
    </source>
</evidence>
<protein>
    <recommendedName>
        <fullName evidence="7">Cytosine-specific methyltransferase</fullName>
        <ecNumber evidence="7">2.1.1.37</ecNumber>
    </recommendedName>
</protein>
<sequence>MIVSIKIFSISTIIPRSVCINCNIIYLLLPEIIRMWYIYHINFERNRNIIMINVATVFSGIGAIECALKRMNIPHKIIFACDNGERELNISYEEISRQLQNRNNEYDIQTFINKIYDQTGKRNYVQESYQANYNIDPNKFFQDIRFVDGTNYRNKIDLFVGGSPCQSFSISGKRAGLDDARGTLFYDFARLVKEIQPKVFIYENVPGMLNHDKGNTFKHISEIFDDLNYNWRFQILNSKDYGIPQNRKRLFIVGFRNDLDLDIFQFPTPIKLNCTVKHFLEDNVDHKYFHGEKGFKWITKDESLKKRVSINSDICRTQAANQQFNWCGEMVFKPIELEPWAYEDDRVYVGKFNNIEGVARKLTPRECLRLMGYDDNFKIVVPDKQIYRQAGNSIVVNVLEHILQSIIATNVFKGDL</sequence>
<dbReference type="PROSITE" id="PS00094">
    <property type="entry name" value="C5_MTASE_1"/>
    <property type="match status" value="1"/>
</dbReference>
<evidence type="ECO:0000313" key="10">
    <source>
        <dbReference type="Proteomes" id="UP000016057"/>
    </source>
</evidence>
<evidence type="ECO:0000256" key="5">
    <source>
        <dbReference type="PROSITE-ProRule" id="PRU01016"/>
    </source>
</evidence>
<keyword evidence="4" id="KW-0680">Restriction system</keyword>
<dbReference type="NCBIfam" id="TIGR00675">
    <property type="entry name" value="dcm"/>
    <property type="match status" value="1"/>
</dbReference>
<evidence type="ECO:0000256" key="2">
    <source>
        <dbReference type="ARBA" id="ARBA00022679"/>
    </source>
</evidence>
<dbReference type="EMBL" id="AMYT01000019">
    <property type="protein sequence ID" value="EKU27120.1"/>
    <property type="molecule type" value="Genomic_DNA"/>
</dbReference>
<dbReference type="InterPro" id="IPR031303">
    <property type="entry name" value="C5_meth_CS"/>
</dbReference>
<dbReference type="EC" id="2.1.1.37" evidence="7"/>
<feature type="transmembrane region" description="Helical" evidence="8">
    <location>
        <begin position="49"/>
        <end position="68"/>
    </location>
</feature>
<dbReference type="Gene3D" id="3.40.50.150">
    <property type="entry name" value="Vaccinia Virus protein VP39"/>
    <property type="match status" value="1"/>
</dbReference>
<dbReference type="GO" id="GO:0003886">
    <property type="term" value="F:DNA (cytosine-5-)-methyltransferase activity"/>
    <property type="evidence" value="ECO:0007669"/>
    <property type="project" value="UniProtKB-EC"/>
</dbReference>
<proteinExistence type="inferred from homology"/>
<dbReference type="InterPro" id="IPR001525">
    <property type="entry name" value="C5_MeTfrase"/>
</dbReference>
<dbReference type="PANTHER" id="PTHR46098:SF1">
    <property type="entry name" value="TRNA (CYTOSINE(38)-C(5))-METHYLTRANSFERASE"/>
    <property type="match status" value="1"/>
</dbReference>
<dbReference type="PRINTS" id="PR00105">
    <property type="entry name" value="C5METTRFRASE"/>
</dbReference>
<feature type="active site" evidence="5">
    <location>
        <position position="165"/>
    </location>
</feature>
<dbReference type="Proteomes" id="UP000016057">
    <property type="component" value="Unassembled WGS sequence"/>
</dbReference>
<gene>
    <name evidence="9" type="ORF">C683_0898</name>
</gene>
<comment type="similarity">
    <text evidence="5 6">Belongs to the class I-like SAM-binding methyltransferase superfamily. C5-methyltransferase family.</text>
</comment>
<dbReference type="PANTHER" id="PTHR46098">
    <property type="entry name" value="TRNA (CYTOSINE(38)-C(5))-METHYLTRANSFERASE"/>
    <property type="match status" value="1"/>
</dbReference>
<comment type="catalytic activity">
    <reaction evidence="7">
        <text>a 2'-deoxycytidine in DNA + S-adenosyl-L-methionine = a 5-methyl-2'-deoxycytidine in DNA + S-adenosyl-L-homocysteine + H(+)</text>
        <dbReference type="Rhea" id="RHEA:13681"/>
        <dbReference type="Rhea" id="RHEA-COMP:11369"/>
        <dbReference type="Rhea" id="RHEA-COMP:11370"/>
        <dbReference type="ChEBI" id="CHEBI:15378"/>
        <dbReference type="ChEBI" id="CHEBI:57856"/>
        <dbReference type="ChEBI" id="CHEBI:59789"/>
        <dbReference type="ChEBI" id="CHEBI:85452"/>
        <dbReference type="ChEBI" id="CHEBI:85454"/>
        <dbReference type="EC" id="2.1.1.37"/>
    </reaction>
</comment>
<dbReference type="SUPFAM" id="SSF53335">
    <property type="entry name" value="S-adenosyl-L-methionine-dependent methyltransferases"/>
    <property type="match status" value="1"/>
</dbReference>
<dbReference type="InterPro" id="IPR050750">
    <property type="entry name" value="C5-MTase"/>
</dbReference>
<keyword evidence="8" id="KW-1133">Transmembrane helix</keyword>
<evidence type="ECO:0000313" key="9">
    <source>
        <dbReference type="EMBL" id="EKU27120.1"/>
    </source>
</evidence>
<dbReference type="Gene3D" id="3.90.120.10">
    <property type="entry name" value="DNA Methylase, subunit A, domain 2"/>
    <property type="match status" value="1"/>
</dbReference>
<keyword evidence="2 5" id="KW-0808">Transferase</keyword>
<keyword evidence="8" id="KW-0472">Membrane</keyword>
<dbReference type="GO" id="GO:0032259">
    <property type="term" value="P:methylation"/>
    <property type="evidence" value="ECO:0007669"/>
    <property type="project" value="UniProtKB-KW"/>
</dbReference>
<evidence type="ECO:0000256" key="4">
    <source>
        <dbReference type="ARBA" id="ARBA00022747"/>
    </source>
</evidence>
<keyword evidence="10" id="KW-1185">Reference proteome</keyword>
<keyword evidence="8" id="KW-0812">Transmembrane</keyword>
<dbReference type="REBASE" id="62099">
    <property type="entry name" value="M1.Cma49459ORF898P"/>
</dbReference>
<evidence type="ECO:0000256" key="6">
    <source>
        <dbReference type="RuleBase" id="RU000416"/>
    </source>
</evidence>
<dbReference type="Pfam" id="PF00145">
    <property type="entry name" value="DNA_methylase"/>
    <property type="match status" value="1"/>
</dbReference>
<dbReference type="GO" id="GO:0009307">
    <property type="term" value="P:DNA restriction-modification system"/>
    <property type="evidence" value="ECO:0007669"/>
    <property type="project" value="UniProtKB-KW"/>
</dbReference>
<dbReference type="InterPro" id="IPR018117">
    <property type="entry name" value="C5_DNA_meth_AS"/>
</dbReference>
<organism evidence="9 10">
    <name type="scientific">Catellicoccus marimammalium M35/04/3</name>
    <dbReference type="NCBI Taxonomy" id="1234409"/>
    <lineage>
        <taxon>Bacteria</taxon>
        <taxon>Bacillati</taxon>
        <taxon>Bacillota</taxon>
        <taxon>Bacilli</taxon>
        <taxon>Lactobacillales</taxon>
        <taxon>Enterococcaceae</taxon>
        <taxon>Catellicoccus</taxon>
    </lineage>
</organism>
<reference evidence="9 10" key="1">
    <citation type="journal article" date="2013" name="Genome Announc.">
        <title>Draft Genome Sequence of Catellicoccus marimammalium, a Novel Species Commonly Found in Gull Feces.</title>
        <authorList>
            <person name="Weigand M.R."/>
            <person name="Ryu H."/>
            <person name="Bozcek L."/>
            <person name="Konstantinidis K.T."/>
            <person name="Santo Domingo J.W."/>
        </authorList>
    </citation>
    <scope>NUCLEOTIDE SEQUENCE [LARGE SCALE GENOMIC DNA]</scope>
    <source>
        <strain evidence="9 10">M35/04/3</strain>
    </source>
</reference>
<dbReference type="PROSITE" id="PS51679">
    <property type="entry name" value="SAM_MT_C5"/>
    <property type="match status" value="1"/>
</dbReference>
<dbReference type="AlphaFoldDB" id="K8Z8E6"/>
<dbReference type="eggNOG" id="COG0270">
    <property type="taxonomic scope" value="Bacteria"/>
</dbReference>
<dbReference type="CDD" id="cd00315">
    <property type="entry name" value="Cyt_C5_DNA_methylase"/>
    <property type="match status" value="1"/>
</dbReference>
<keyword evidence="1 5" id="KW-0489">Methyltransferase</keyword>
<dbReference type="PROSITE" id="PS00095">
    <property type="entry name" value="C5_MTASE_2"/>
    <property type="match status" value="1"/>
</dbReference>
<name>K8Z8E6_9ENTE</name>
<dbReference type="PATRIC" id="fig|1234409.3.peg.848"/>
<accession>K8Z8E6</accession>
<dbReference type="InterPro" id="IPR029063">
    <property type="entry name" value="SAM-dependent_MTases_sf"/>
</dbReference>
<feature type="transmembrane region" description="Helical" evidence="8">
    <location>
        <begin position="7"/>
        <end position="29"/>
    </location>
</feature>
<evidence type="ECO:0000256" key="3">
    <source>
        <dbReference type="ARBA" id="ARBA00022691"/>
    </source>
</evidence>